<gene>
    <name evidence="1" type="ORF">SAMN05421749_10682</name>
</gene>
<evidence type="ECO:0000313" key="2">
    <source>
        <dbReference type="Proteomes" id="UP000242317"/>
    </source>
</evidence>
<dbReference type="InterPro" id="IPR021284">
    <property type="entry name" value="DUF2750"/>
</dbReference>
<dbReference type="Pfam" id="PF11042">
    <property type="entry name" value="DUF2750"/>
    <property type="match status" value="1"/>
</dbReference>
<proteinExistence type="predicted"/>
<keyword evidence="2" id="KW-1185">Reference proteome</keyword>
<reference evidence="2" key="1">
    <citation type="submission" date="2016-09" db="EMBL/GenBank/DDBJ databases">
        <authorList>
            <person name="Varghese N."/>
            <person name="Submissions S."/>
        </authorList>
    </citation>
    <scope>NUCLEOTIDE SEQUENCE [LARGE SCALE GENOMIC DNA]</scope>
    <source>
        <strain evidence="2">ANC 3699</strain>
    </source>
</reference>
<accession>A0A1G6M894</accession>
<dbReference type="OrthoDB" id="2936081at2"/>
<protein>
    <recommendedName>
        <fullName evidence="3">DUF2750 domain-containing protein</fullName>
    </recommendedName>
</protein>
<name>A0A1G6M894_9GAMM</name>
<dbReference type="RefSeq" id="WP_092620249.1">
    <property type="nucleotide sequence ID" value="NZ_FMYK01000006.1"/>
</dbReference>
<sequence length="155" mass="18147">MRNPYKTTRRAQKNAVDLEQPVDRYRYFIRQIIEKKQVWGLFKDGWAIGATSQGQHVLPVWAAKHYALSCQNQSWATHEAMSLSLADFIFELLPFADKEEVKLSIMMTPDGQSVFIEPQKVLLDLKNFLYEIYSQAPQYFQQNPDIPLPRKIRLN</sequence>
<evidence type="ECO:0008006" key="3">
    <source>
        <dbReference type="Google" id="ProtNLM"/>
    </source>
</evidence>
<evidence type="ECO:0000313" key="1">
    <source>
        <dbReference type="EMBL" id="SDC51206.1"/>
    </source>
</evidence>
<dbReference type="EMBL" id="FMYK01000006">
    <property type="protein sequence ID" value="SDC51206.1"/>
    <property type="molecule type" value="Genomic_DNA"/>
</dbReference>
<dbReference type="AlphaFoldDB" id="A0A1G6M894"/>
<organism evidence="1 2">
    <name type="scientific">Acinetobacter marinus</name>
    <dbReference type="NCBI Taxonomy" id="281375"/>
    <lineage>
        <taxon>Bacteria</taxon>
        <taxon>Pseudomonadati</taxon>
        <taxon>Pseudomonadota</taxon>
        <taxon>Gammaproteobacteria</taxon>
        <taxon>Moraxellales</taxon>
        <taxon>Moraxellaceae</taxon>
        <taxon>Acinetobacter</taxon>
    </lineage>
</organism>
<dbReference type="Proteomes" id="UP000242317">
    <property type="component" value="Unassembled WGS sequence"/>
</dbReference>